<dbReference type="Gene3D" id="2.30.30.40">
    <property type="entry name" value="SH3 Domains"/>
    <property type="match status" value="1"/>
</dbReference>
<evidence type="ECO:0000259" key="3">
    <source>
        <dbReference type="PROSITE" id="PS50002"/>
    </source>
</evidence>
<evidence type="ECO:0000256" key="1">
    <source>
        <dbReference type="ARBA" id="ARBA00022443"/>
    </source>
</evidence>
<feature type="domain" description="PDZ" evidence="4">
    <location>
        <begin position="195"/>
        <end position="248"/>
    </location>
</feature>
<dbReference type="SUPFAM" id="SSF50156">
    <property type="entry name" value="PDZ domain-like"/>
    <property type="match status" value="1"/>
</dbReference>
<dbReference type="Proteomes" id="UP000264820">
    <property type="component" value="Unplaced"/>
</dbReference>
<dbReference type="GeneTree" id="ENSGT00940000156444"/>
<dbReference type="AlphaFoldDB" id="A0A3Q2XM45"/>
<organism evidence="6 7">
    <name type="scientific">Hippocampus comes</name>
    <name type="common">Tiger tail seahorse</name>
    <dbReference type="NCBI Taxonomy" id="109280"/>
    <lineage>
        <taxon>Eukaryota</taxon>
        <taxon>Metazoa</taxon>
        <taxon>Chordata</taxon>
        <taxon>Craniata</taxon>
        <taxon>Vertebrata</taxon>
        <taxon>Euteleostomi</taxon>
        <taxon>Actinopterygii</taxon>
        <taxon>Neopterygii</taxon>
        <taxon>Teleostei</taxon>
        <taxon>Neoteleostei</taxon>
        <taxon>Acanthomorphata</taxon>
        <taxon>Syngnathiaria</taxon>
        <taxon>Syngnathiformes</taxon>
        <taxon>Syngnathoidei</taxon>
        <taxon>Syngnathidae</taxon>
        <taxon>Hippocampus</taxon>
    </lineage>
</organism>
<reference evidence="6" key="2">
    <citation type="submission" date="2025-09" db="UniProtKB">
        <authorList>
            <consortium name="Ensembl"/>
        </authorList>
    </citation>
    <scope>IDENTIFICATION</scope>
</reference>
<dbReference type="InterPro" id="IPR001478">
    <property type="entry name" value="PDZ"/>
</dbReference>
<dbReference type="PROSITE" id="PS50002">
    <property type="entry name" value="SH3"/>
    <property type="match status" value="1"/>
</dbReference>
<dbReference type="InterPro" id="IPR014775">
    <property type="entry name" value="L27_C"/>
</dbReference>
<dbReference type="InterPro" id="IPR004172">
    <property type="entry name" value="L27_dom"/>
</dbReference>
<dbReference type="SUPFAM" id="SSF50044">
    <property type="entry name" value="SH3-domain"/>
    <property type="match status" value="1"/>
</dbReference>
<dbReference type="Ensembl" id="ENSHCOT00000012809.1">
    <property type="protein sequence ID" value="ENSHCOP00000001016.1"/>
    <property type="gene ID" value="ENSHCOG00000001920.1"/>
</dbReference>
<dbReference type="InterPro" id="IPR036892">
    <property type="entry name" value="L27_dom_sf"/>
</dbReference>
<keyword evidence="1 2" id="KW-0728">SH3 domain</keyword>
<reference evidence="6" key="1">
    <citation type="submission" date="2025-08" db="UniProtKB">
        <authorList>
            <consortium name="Ensembl"/>
        </authorList>
    </citation>
    <scope>IDENTIFICATION</scope>
</reference>
<evidence type="ECO:0000259" key="5">
    <source>
        <dbReference type="PROSITE" id="PS51022"/>
    </source>
</evidence>
<dbReference type="PROSITE" id="PS50106">
    <property type="entry name" value="PDZ"/>
    <property type="match status" value="1"/>
</dbReference>
<dbReference type="SMART" id="SM00228">
    <property type="entry name" value="PDZ"/>
    <property type="match status" value="1"/>
</dbReference>
<evidence type="ECO:0000313" key="6">
    <source>
        <dbReference type="Ensembl" id="ENSHCOP00000001016.1"/>
    </source>
</evidence>
<evidence type="ECO:0000259" key="4">
    <source>
        <dbReference type="PROSITE" id="PS50106"/>
    </source>
</evidence>
<feature type="domain" description="L27" evidence="5">
    <location>
        <begin position="127"/>
        <end position="178"/>
    </location>
</feature>
<dbReference type="PANTHER" id="PTHR23122">
    <property type="entry name" value="MEMBRANE-ASSOCIATED GUANYLATE KINASE MAGUK"/>
    <property type="match status" value="1"/>
</dbReference>
<sequence length="429" mass="47439">MGLQCVLCPRAEASVTSPREQGESSSKVDQTSSRSFFFISVLHCWFISSHPPARMLPAFHPSFYTSLHPTSHACFLSNRLPSIHPSFFAVSRNVIGAHLLHELLSTQWLHALLQIYECLLTFKRLWPRPFLSHASALSREVVTPSVEATELQILLSSPHMKALLSCHDAVAQADFGPVLAPLPDGLPVDEEVVRIVCLAKNEQPLGATIRKDKETGEIFIARVIRGGLADRSGLLHPGDLLVEVDGKPKHAPKFSVASPVPCVSPIICVTHTCSGIFILEMHAEAMVDYCPLQDSSIPCPDVGVFFSKGEVLEVLDQTDGQWWQARKITSSASFAGLIPSAATLKRSPDAITNMDRWTDSLTTYFCLLRRSLSKRRRRSSTTITAYCANVATPYEEVVLYRRPPGDHHRLIILVGEKTITLFMSVQPPQ</sequence>
<dbReference type="Pfam" id="PF02828">
    <property type="entry name" value="L27"/>
    <property type="match status" value="1"/>
</dbReference>
<evidence type="ECO:0000256" key="2">
    <source>
        <dbReference type="PROSITE-ProRule" id="PRU00192"/>
    </source>
</evidence>
<keyword evidence="7" id="KW-1185">Reference proteome</keyword>
<dbReference type="InterPro" id="IPR036034">
    <property type="entry name" value="PDZ_sf"/>
</dbReference>
<dbReference type="PROSITE" id="PS51022">
    <property type="entry name" value="L27"/>
    <property type="match status" value="1"/>
</dbReference>
<dbReference type="Pfam" id="PF00595">
    <property type="entry name" value="PDZ"/>
    <property type="match status" value="1"/>
</dbReference>
<feature type="domain" description="SH3" evidence="3">
    <location>
        <begin position="278"/>
        <end position="348"/>
    </location>
</feature>
<protein>
    <submittedName>
        <fullName evidence="6">Membrane protein, palmitoylated 4a (MAGUK p55 subfamily member 4)</fullName>
    </submittedName>
</protein>
<proteinExistence type="predicted"/>
<dbReference type="Gene3D" id="1.10.287.650">
    <property type="entry name" value="L27 domain"/>
    <property type="match status" value="1"/>
</dbReference>
<dbReference type="Gene3D" id="2.30.42.10">
    <property type="match status" value="1"/>
</dbReference>
<evidence type="ECO:0000313" key="7">
    <source>
        <dbReference type="Proteomes" id="UP000264820"/>
    </source>
</evidence>
<dbReference type="SUPFAM" id="SSF101288">
    <property type="entry name" value="L27 domain"/>
    <property type="match status" value="1"/>
</dbReference>
<dbReference type="InterPro" id="IPR036028">
    <property type="entry name" value="SH3-like_dom_sf"/>
</dbReference>
<accession>A0A3Q2XM45</accession>
<dbReference type="InterPro" id="IPR001452">
    <property type="entry name" value="SH3_domain"/>
</dbReference>
<dbReference type="InterPro" id="IPR050716">
    <property type="entry name" value="MAGUK"/>
</dbReference>
<name>A0A3Q2XM45_HIPCM</name>